<feature type="compositionally biased region" description="Polar residues" evidence="1">
    <location>
        <begin position="19"/>
        <end position="29"/>
    </location>
</feature>
<name>A0AAD1UKZ5_EUPCR</name>
<organism evidence="2 3">
    <name type="scientific">Euplotes crassus</name>
    <dbReference type="NCBI Taxonomy" id="5936"/>
    <lineage>
        <taxon>Eukaryota</taxon>
        <taxon>Sar</taxon>
        <taxon>Alveolata</taxon>
        <taxon>Ciliophora</taxon>
        <taxon>Intramacronucleata</taxon>
        <taxon>Spirotrichea</taxon>
        <taxon>Hypotrichia</taxon>
        <taxon>Euplotida</taxon>
        <taxon>Euplotidae</taxon>
        <taxon>Moneuplotes</taxon>
    </lineage>
</organism>
<protein>
    <submittedName>
        <fullName evidence="2">Uncharacterized protein</fullName>
    </submittedName>
</protein>
<dbReference type="AlphaFoldDB" id="A0AAD1UKZ5"/>
<evidence type="ECO:0000313" key="2">
    <source>
        <dbReference type="EMBL" id="CAI2371303.1"/>
    </source>
</evidence>
<proteinExistence type="predicted"/>
<feature type="compositionally biased region" description="Basic and acidic residues" evidence="1">
    <location>
        <begin position="115"/>
        <end position="128"/>
    </location>
</feature>
<feature type="compositionally biased region" description="Basic and acidic residues" evidence="1">
    <location>
        <begin position="42"/>
        <end position="60"/>
    </location>
</feature>
<dbReference type="EMBL" id="CAMPGE010012533">
    <property type="protein sequence ID" value="CAI2371303.1"/>
    <property type="molecule type" value="Genomic_DNA"/>
</dbReference>
<feature type="compositionally biased region" description="Low complexity" evidence="1">
    <location>
        <begin position="283"/>
        <end position="293"/>
    </location>
</feature>
<feature type="compositionally biased region" description="Basic and acidic residues" evidence="1">
    <location>
        <begin position="188"/>
        <end position="208"/>
    </location>
</feature>
<feature type="region of interest" description="Disordered" evidence="1">
    <location>
        <begin position="314"/>
        <end position="337"/>
    </location>
</feature>
<feature type="compositionally biased region" description="Basic and acidic residues" evidence="1">
    <location>
        <begin position="140"/>
        <end position="159"/>
    </location>
</feature>
<feature type="compositionally biased region" description="Basic and acidic residues" evidence="1">
    <location>
        <begin position="224"/>
        <end position="236"/>
    </location>
</feature>
<feature type="compositionally biased region" description="Basic and acidic residues" evidence="1">
    <location>
        <begin position="74"/>
        <end position="88"/>
    </location>
</feature>
<feature type="region of interest" description="Disordered" evidence="1">
    <location>
        <begin position="1"/>
        <end position="254"/>
    </location>
</feature>
<reference evidence="2" key="1">
    <citation type="submission" date="2023-07" db="EMBL/GenBank/DDBJ databases">
        <authorList>
            <consortium name="AG Swart"/>
            <person name="Singh M."/>
            <person name="Singh A."/>
            <person name="Seah K."/>
            <person name="Emmerich C."/>
        </authorList>
    </citation>
    <scope>NUCLEOTIDE SEQUENCE</scope>
    <source>
        <strain evidence="2">DP1</strain>
    </source>
</reference>
<gene>
    <name evidence="2" type="ORF">ECRASSUSDP1_LOCUS12623</name>
</gene>
<keyword evidence="3" id="KW-1185">Reference proteome</keyword>
<feature type="compositionally biased region" description="Polar residues" evidence="1">
    <location>
        <begin position="238"/>
        <end position="254"/>
    </location>
</feature>
<evidence type="ECO:0000313" key="3">
    <source>
        <dbReference type="Proteomes" id="UP001295684"/>
    </source>
</evidence>
<sequence>MGCCQSRPPNESAVRMHNESNVIKASPENTKMAIDAQKTRGSKVESQKNESVGIHDERSKTKGKGIKKAVPEPQKIEKATENIEDSQKENQSVVPASVRREEEKRQQLRNQNSKPTEENKIPKPETSKHRTKAEPPQPQKSDHSLDKQIEKRSESDRKPVMASEGSIPQPDIPKENVHKNKPSSKKSIPKDEVRSESKLAESTKKSVEVKSPLAQITKPQISKVGEEVKAPSEKHSRNAPQNQQVTQSDRSIDKSCTSKIANEYVGDVFGNIINDYSVHMKDQNQSIDQSSSIAYPQDSHDQSIEKRVSLNSSIDPAKVSPKNAEISEGPVSAVDKSSSTIRNIANDYVSDMVDKLL</sequence>
<evidence type="ECO:0000256" key="1">
    <source>
        <dbReference type="SAM" id="MobiDB-lite"/>
    </source>
</evidence>
<feature type="region of interest" description="Disordered" evidence="1">
    <location>
        <begin position="283"/>
        <end position="302"/>
    </location>
</feature>
<comment type="caution">
    <text evidence="2">The sequence shown here is derived from an EMBL/GenBank/DDBJ whole genome shotgun (WGS) entry which is preliminary data.</text>
</comment>
<accession>A0AAD1UKZ5</accession>
<dbReference type="Proteomes" id="UP001295684">
    <property type="component" value="Unassembled WGS sequence"/>
</dbReference>